<dbReference type="OrthoDB" id="7061369at2"/>
<dbReference type="Proteomes" id="UP000193427">
    <property type="component" value="Chromosome"/>
</dbReference>
<reference evidence="1 2" key="1">
    <citation type="submission" date="2016-04" db="EMBL/GenBank/DDBJ databases">
        <title>Complete genome sequence of natural rubber-degrading, novel Gram-negative bacterium, Rhizobacter gummiphilus strain NS21.</title>
        <authorList>
            <person name="Tabata M."/>
            <person name="Kasai D."/>
            <person name="Fukuda M."/>
        </authorList>
    </citation>
    <scope>NUCLEOTIDE SEQUENCE [LARGE SCALE GENOMIC DNA]</scope>
    <source>
        <strain evidence="1 2">NS21</strain>
    </source>
</reference>
<evidence type="ECO:0000313" key="1">
    <source>
        <dbReference type="EMBL" id="ARN21275.1"/>
    </source>
</evidence>
<protein>
    <submittedName>
        <fullName evidence="1">Uncharacterized protein</fullName>
    </submittedName>
</protein>
<dbReference type="EMBL" id="CP015118">
    <property type="protein sequence ID" value="ARN21275.1"/>
    <property type="molecule type" value="Genomic_DNA"/>
</dbReference>
<organism evidence="1 2">
    <name type="scientific">Piscinibacter gummiphilus</name>
    <dbReference type="NCBI Taxonomy" id="946333"/>
    <lineage>
        <taxon>Bacteria</taxon>
        <taxon>Pseudomonadati</taxon>
        <taxon>Pseudomonadota</taxon>
        <taxon>Betaproteobacteria</taxon>
        <taxon>Burkholderiales</taxon>
        <taxon>Sphaerotilaceae</taxon>
        <taxon>Piscinibacter</taxon>
    </lineage>
</organism>
<dbReference type="AlphaFoldDB" id="A0A1W6LAE7"/>
<dbReference type="RefSeq" id="WP_085751564.1">
    <property type="nucleotide sequence ID" value="NZ_BSPR01000004.1"/>
</dbReference>
<sequence length="103" mass="11379">MNRHRAMTLLKDRLDDACLASDWEALAAADRDIAAALPVWQAAGNWSSPEQVAFARLRQSHRAAFEFCTRSSDAMAVRLNDMNNHKDGWLAYAASGTSEDLLA</sequence>
<name>A0A1W6LAE7_9BURK</name>
<evidence type="ECO:0000313" key="2">
    <source>
        <dbReference type="Proteomes" id="UP000193427"/>
    </source>
</evidence>
<keyword evidence="2" id="KW-1185">Reference proteome</keyword>
<dbReference type="STRING" id="946333.A4W93_15965"/>
<dbReference type="KEGG" id="rgu:A4W93_15965"/>
<proteinExistence type="predicted"/>
<gene>
    <name evidence="1" type="ORF">A4W93_15965</name>
</gene>
<accession>A0A1W6LAE7</accession>